<accession>A0AAV8Y992</accession>
<evidence type="ECO:0000313" key="2">
    <source>
        <dbReference type="EMBL" id="KAJ8947366.1"/>
    </source>
</evidence>
<proteinExistence type="predicted"/>
<name>A0AAV8Y992_9CUCU</name>
<gene>
    <name evidence="2" type="ORF">NQ318_002892</name>
</gene>
<sequence length="105" mass="12730">MENVLREFENRIHLCHEMNGGQFNLWMMLHLLKKKVQYRSFKLYNAYKEIDVARHFKAARLRWTGHVCKKDQIAGTRQIFETKDQEEKDLSHDGDQKRDFSTSWK</sequence>
<dbReference type="Proteomes" id="UP001162162">
    <property type="component" value="Unassembled WGS sequence"/>
</dbReference>
<organism evidence="2 3">
    <name type="scientific">Aromia moschata</name>
    <dbReference type="NCBI Taxonomy" id="1265417"/>
    <lineage>
        <taxon>Eukaryota</taxon>
        <taxon>Metazoa</taxon>
        <taxon>Ecdysozoa</taxon>
        <taxon>Arthropoda</taxon>
        <taxon>Hexapoda</taxon>
        <taxon>Insecta</taxon>
        <taxon>Pterygota</taxon>
        <taxon>Neoptera</taxon>
        <taxon>Endopterygota</taxon>
        <taxon>Coleoptera</taxon>
        <taxon>Polyphaga</taxon>
        <taxon>Cucujiformia</taxon>
        <taxon>Chrysomeloidea</taxon>
        <taxon>Cerambycidae</taxon>
        <taxon>Cerambycinae</taxon>
        <taxon>Callichromatini</taxon>
        <taxon>Aromia</taxon>
    </lineage>
</organism>
<dbReference type="EMBL" id="JAPWTK010000163">
    <property type="protein sequence ID" value="KAJ8947366.1"/>
    <property type="molecule type" value="Genomic_DNA"/>
</dbReference>
<dbReference type="AlphaFoldDB" id="A0AAV8Y992"/>
<comment type="caution">
    <text evidence="2">The sequence shown here is derived from an EMBL/GenBank/DDBJ whole genome shotgun (WGS) entry which is preliminary data.</text>
</comment>
<evidence type="ECO:0000313" key="3">
    <source>
        <dbReference type="Proteomes" id="UP001162162"/>
    </source>
</evidence>
<keyword evidence="3" id="KW-1185">Reference proteome</keyword>
<protein>
    <submittedName>
        <fullName evidence="2">Uncharacterized protein</fullName>
    </submittedName>
</protein>
<reference evidence="2" key="1">
    <citation type="journal article" date="2023" name="Insect Mol. Biol.">
        <title>Genome sequencing provides insights into the evolution of gene families encoding plant cell wall-degrading enzymes in longhorned beetles.</title>
        <authorList>
            <person name="Shin N.R."/>
            <person name="Okamura Y."/>
            <person name="Kirsch R."/>
            <person name="Pauchet Y."/>
        </authorList>
    </citation>
    <scope>NUCLEOTIDE SEQUENCE</scope>
    <source>
        <strain evidence="2">AMC_N1</strain>
    </source>
</reference>
<feature type="region of interest" description="Disordered" evidence="1">
    <location>
        <begin position="84"/>
        <end position="105"/>
    </location>
</feature>
<evidence type="ECO:0000256" key="1">
    <source>
        <dbReference type="SAM" id="MobiDB-lite"/>
    </source>
</evidence>